<name>A0ABU1PDR7_9BURK</name>
<evidence type="ECO:0000256" key="1">
    <source>
        <dbReference type="SAM" id="MobiDB-lite"/>
    </source>
</evidence>
<protein>
    <submittedName>
        <fullName evidence="2">Uncharacterized protein</fullName>
    </submittedName>
</protein>
<dbReference type="EMBL" id="JAVDSJ010000002">
    <property type="protein sequence ID" value="MDR6583308.1"/>
    <property type="molecule type" value="Genomic_DNA"/>
</dbReference>
<evidence type="ECO:0000313" key="2">
    <source>
        <dbReference type="EMBL" id="MDR6583308.1"/>
    </source>
</evidence>
<organism evidence="2 3">
    <name type="scientific">Herbaspirillum frisingense</name>
    <dbReference type="NCBI Taxonomy" id="92645"/>
    <lineage>
        <taxon>Bacteria</taxon>
        <taxon>Pseudomonadati</taxon>
        <taxon>Pseudomonadota</taxon>
        <taxon>Betaproteobacteria</taxon>
        <taxon>Burkholderiales</taxon>
        <taxon>Oxalobacteraceae</taxon>
        <taxon>Herbaspirillum</taxon>
    </lineage>
</organism>
<evidence type="ECO:0000313" key="3">
    <source>
        <dbReference type="Proteomes" id="UP001260715"/>
    </source>
</evidence>
<accession>A0ABU1PDR7</accession>
<keyword evidence="3" id="KW-1185">Reference proteome</keyword>
<dbReference type="RefSeq" id="WP_146012828.1">
    <property type="nucleotide sequence ID" value="NZ_JAVDSJ010000002.1"/>
</dbReference>
<dbReference type="Proteomes" id="UP001260715">
    <property type="component" value="Unassembled WGS sequence"/>
</dbReference>
<reference evidence="2 3" key="1">
    <citation type="submission" date="2023-07" db="EMBL/GenBank/DDBJ databases">
        <title>Sorghum-associated microbial communities from plants grown in Nebraska, USA.</title>
        <authorList>
            <person name="Schachtman D."/>
        </authorList>
    </citation>
    <scope>NUCLEOTIDE SEQUENCE [LARGE SCALE GENOMIC DNA]</scope>
    <source>
        <strain evidence="2 3">596</strain>
    </source>
</reference>
<sequence length="67" mass="7194">MTTASRPLPPEAAAGDSAATLRAGLHTNPRISGHWPLPDKSQVRHHDQEEITGSAAPQRVSHPVQVR</sequence>
<gene>
    <name evidence="2" type="ORF">J2W50_001506</name>
</gene>
<comment type="caution">
    <text evidence="2">The sequence shown here is derived from an EMBL/GenBank/DDBJ whole genome shotgun (WGS) entry which is preliminary data.</text>
</comment>
<feature type="region of interest" description="Disordered" evidence="1">
    <location>
        <begin position="1"/>
        <end position="67"/>
    </location>
</feature>
<proteinExistence type="predicted"/>